<dbReference type="RefSeq" id="WP_147645906.1">
    <property type="nucleotide sequence ID" value="NZ_CP042806.1"/>
</dbReference>
<protein>
    <submittedName>
        <fullName evidence="1">DUF4928 domain-containing protein</fullName>
    </submittedName>
</protein>
<dbReference type="InterPro" id="IPR032564">
    <property type="entry name" value="DUF4928"/>
</dbReference>
<reference evidence="1 2" key="1">
    <citation type="submission" date="2019-08" db="EMBL/GenBank/DDBJ databases">
        <title>Complete genome sequence of Terriglobus albidus strain ORNL.</title>
        <authorList>
            <person name="Podar M."/>
        </authorList>
    </citation>
    <scope>NUCLEOTIDE SEQUENCE [LARGE SCALE GENOMIC DNA]</scope>
    <source>
        <strain evidence="1 2">ORNL</strain>
    </source>
</reference>
<proteinExistence type="predicted"/>
<gene>
    <name evidence="1" type="ORF">FTW19_01360</name>
</gene>
<evidence type="ECO:0000313" key="1">
    <source>
        <dbReference type="EMBL" id="QEE26768.1"/>
    </source>
</evidence>
<dbReference type="Proteomes" id="UP000321820">
    <property type="component" value="Chromosome"/>
</dbReference>
<dbReference type="OrthoDB" id="4351134at2"/>
<dbReference type="Pfam" id="PF16280">
    <property type="entry name" value="DUF4928"/>
    <property type="match status" value="1"/>
</dbReference>
<evidence type="ECO:0000313" key="2">
    <source>
        <dbReference type="Proteomes" id="UP000321820"/>
    </source>
</evidence>
<dbReference type="EMBL" id="CP042806">
    <property type="protein sequence ID" value="QEE26768.1"/>
    <property type="molecule type" value="Genomic_DNA"/>
</dbReference>
<accession>A0A5B9E486</accession>
<dbReference type="AlphaFoldDB" id="A0A5B9E486"/>
<name>A0A5B9E486_9BACT</name>
<sequence length="315" mass="34177">MSPVELISLLSEFATDNKFKGSKGALSVALVITDQARKKGLPLDPDNLITGDGSGGQVAGLGRGAVQAILARHSIGAVLAREGGRTSRGSISNMRSYVAFLNELHRVGIADLDRIETFWVERVRDFFAAKPFQISLDTSRSIRNVVRGVIDQAEKRQSETTGTYYAGAVMQHLVGAKLDCALGKGKFQHNSFSTSDLQSGRTGDFLIGDVSIHVTTSPSNAVIERCRENLDDSLRPVLVTLDRRLTAAASNAEDAGLGDRIDIFDIEQFIALNVFELGKFGAEGRKTAVAEIVSRYNEIIDEFETDPSLKIAFKK</sequence>
<organism evidence="1 2">
    <name type="scientific">Terriglobus albidus</name>
    <dbReference type="NCBI Taxonomy" id="1592106"/>
    <lineage>
        <taxon>Bacteria</taxon>
        <taxon>Pseudomonadati</taxon>
        <taxon>Acidobacteriota</taxon>
        <taxon>Terriglobia</taxon>
        <taxon>Terriglobales</taxon>
        <taxon>Acidobacteriaceae</taxon>
        <taxon>Terriglobus</taxon>
    </lineage>
</organism>
<keyword evidence="2" id="KW-1185">Reference proteome</keyword>
<dbReference type="KEGG" id="talb:FTW19_01360"/>
<dbReference type="REBASE" id="353477">
    <property type="entry name" value="TalORNLORF1355P"/>
</dbReference>